<dbReference type="KEGG" id="vg:13995342"/>
<gene>
    <name evidence="1" type="ORF">CcrColossus_gp414</name>
</gene>
<dbReference type="RefSeq" id="YP_006988648.1">
    <property type="nucleotide sequence ID" value="NC_019406.1"/>
</dbReference>
<organism evidence="1 2">
    <name type="scientific">Caulobacter phage CcrColossus</name>
    <dbReference type="NCBI Taxonomy" id="1211640"/>
    <lineage>
        <taxon>Viruses</taxon>
        <taxon>Duplodnaviria</taxon>
        <taxon>Heunggongvirae</taxon>
        <taxon>Uroviricota</taxon>
        <taxon>Caudoviricetes</taxon>
        <taxon>Jeanschmidtviridae</taxon>
        <taxon>Colossusvirus</taxon>
        <taxon>Colossusvirus colossus</taxon>
    </lineage>
</organism>
<sequence length="95" mass="9843">MVDLTMQDRALITNVVPGPLRIFFTGVRVSEATAALLAAARKEGTEAREAALEAAVRQALGILYPPCGTAAGAEHSLARAVDVLRAALTEEGNVG</sequence>
<dbReference type="Proteomes" id="UP000000463">
    <property type="component" value="Segment"/>
</dbReference>
<protein>
    <submittedName>
        <fullName evidence="1">Uncharacterized protein</fullName>
    </submittedName>
</protein>
<evidence type="ECO:0000313" key="2">
    <source>
        <dbReference type="Proteomes" id="UP000000463"/>
    </source>
</evidence>
<evidence type="ECO:0000313" key="1">
    <source>
        <dbReference type="EMBL" id="AFU88284.1"/>
    </source>
</evidence>
<accession>K4JSF7</accession>
<proteinExistence type="predicted"/>
<reference evidence="1 2" key="1">
    <citation type="journal article" date="2012" name="BMC Genomics">
        <title>The Caulobacter crescentus phage phiCbK: genomics of a canonical phage.</title>
        <authorList>
            <person name="Gill J.J."/>
            <person name="Berry J.D."/>
            <person name="Russell W.K."/>
            <person name="Lessor L."/>
            <person name="Escobar Garcia D.A."/>
            <person name="Hernandez D."/>
            <person name="Kane A."/>
            <person name="Keene J."/>
            <person name="Maddox M."/>
            <person name="Martin R."/>
            <person name="Mohan S."/>
            <person name="Thorn A.M."/>
            <person name="Russell D.H."/>
            <person name="Young R."/>
        </authorList>
    </citation>
    <scope>NUCLEOTIDE SEQUENCE [LARGE SCALE GENOMIC DNA]</scope>
</reference>
<dbReference type="GeneID" id="13995342"/>
<dbReference type="EMBL" id="JX100810">
    <property type="protein sequence ID" value="AFU88284.1"/>
    <property type="molecule type" value="Genomic_DNA"/>
</dbReference>
<keyword evidence="2" id="KW-1185">Reference proteome</keyword>
<name>K4JSF7_9CAUD</name>